<sequence>MVTLVMHGHDSPPGVIYMRGRRAAASGGLGEPSHYMYLAAAKFAKTALDCTRAFGAEHRIQRRGPRGPCSNPATNVFNSEI</sequence>
<accession>A0A4C1V6X7</accession>
<keyword evidence="3" id="KW-1185">Reference proteome</keyword>
<feature type="region of interest" description="Disordered" evidence="1">
    <location>
        <begin position="61"/>
        <end position="81"/>
    </location>
</feature>
<organism evidence="2 3">
    <name type="scientific">Eumeta variegata</name>
    <name type="common">Bagworm moth</name>
    <name type="synonym">Eumeta japonica</name>
    <dbReference type="NCBI Taxonomy" id="151549"/>
    <lineage>
        <taxon>Eukaryota</taxon>
        <taxon>Metazoa</taxon>
        <taxon>Ecdysozoa</taxon>
        <taxon>Arthropoda</taxon>
        <taxon>Hexapoda</taxon>
        <taxon>Insecta</taxon>
        <taxon>Pterygota</taxon>
        <taxon>Neoptera</taxon>
        <taxon>Endopterygota</taxon>
        <taxon>Lepidoptera</taxon>
        <taxon>Glossata</taxon>
        <taxon>Ditrysia</taxon>
        <taxon>Tineoidea</taxon>
        <taxon>Psychidae</taxon>
        <taxon>Oiketicinae</taxon>
        <taxon>Eumeta</taxon>
    </lineage>
</organism>
<gene>
    <name evidence="2" type="ORF">EVAR_85318_1</name>
</gene>
<evidence type="ECO:0000313" key="2">
    <source>
        <dbReference type="EMBL" id="GBP34598.1"/>
    </source>
</evidence>
<feature type="compositionally biased region" description="Polar residues" evidence="1">
    <location>
        <begin position="71"/>
        <end position="81"/>
    </location>
</feature>
<dbReference type="EMBL" id="BGZK01000290">
    <property type="protein sequence ID" value="GBP34598.1"/>
    <property type="molecule type" value="Genomic_DNA"/>
</dbReference>
<dbReference type="Proteomes" id="UP000299102">
    <property type="component" value="Unassembled WGS sequence"/>
</dbReference>
<reference evidence="2 3" key="1">
    <citation type="journal article" date="2019" name="Commun. Biol.">
        <title>The bagworm genome reveals a unique fibroin gene that provides high tensile strength.</title>
        <authorList>
            <person name="Kono N."/>
            <person name="Nakamura H."/>
            <person name="Ohtoshi R."/>
            <person name="Tomita M."/>
            <person name="Numata K."/>
            <person name="Arakawa K."/>
        </authorList>
    </citation>
    <scope>NUCLEOTIDE SEQUENCE [LARGE SCALE GENOMIC DNA]</scope>
</reference>
<dbReference type="AlphaFoldDB" id="A0A4C1V6X7"/>
<evidence type="ECO:0000313" key="3">
    <source>
        <dbReference type="Proteomes" id="UP000299102"/>
    </source>
</evidence>
<name>A0A4C1V6X7_EUMVA</name>
<evidence type="ECO:0000256" key="1">
    <source>
        <dbReference type="SAM" id="MobiDB-lite"/>
    </source>
</evidence>
<protein>
    <submittedName>
        <fullName evidence="2">Uncharacterized protein</fullName>
    </submittedName>
</protein>
<proteinExistence type="predicted"/>
<comment type="caution">
    <text evidence="2">The sequence shown here is derived from an EMBL/GenBank/DDBJ whole genome shotgun (WGS) entry which is preliminary data.</text>
</comment>